<sequence>MNISVLLCNILGGNYLVNFEMEIKKINPINIKEMELNRYKIDNDIKKSIILYNSAIGEIKKSNFELAVNDLKKALSYNKGFSDAIKLIGLCYVSMKQYRNAEKIFKKLKKYAIYDSLANDYIQSLKIESSRGRNVNNMDVINHINSDIWNEYSKKTKRSTGKIIMVILSTVIIMGGIVMNYFYPNFIQVAIAKVPIETQEFLHKLSINNKLIVKQEEVDNDQNKVDDLLEENMVNIENSEKAKIDSEDQKVKSDSYKNNILSMLDEAEKSIRDGKYEIAVEDLINVKNENLDDDMKAKFDKLWQDLKIRGLWPIYNDGNKLYKQKKYAEALPKLKMASQIDSDIDIMPWLMYQIGTCYKETNDYSNALIYFRQVKDKYPKTEYASYADYSMKEMGN</sequence>
<gene>
    <name evidence="3" type="ORF">HGI39_25365</name>
</gene>
<dbReference type="AlphaFoldDB" id="A0AAW3WGQ5"/>
<dbReference type="EMBL" id="JABAGV010000149">
    <property type="protein sequence ID" value="MBC2477946.1"/>
    <property type="molecule type" value="Genomic_DNA"/>
</dbReference>
<evidence type="ECO:0000256" key="2">
    <source>
        <dbReference type="SAM" id="Phobius"/>
    </source>
</evidence>
<keyword evidence="1" id="KW-0802">TPR repeat</keyword>
<dbReference type="Pfam" id="PF13181">
    <property type="entry name" value="TPR_8"/>
    <property type="match status" value="1"/>
</dbReference>
<dbReference type="InterPro" id="IPR019734">
    <property type="entry name" value="TPR_rpt"/>
</dbReference>
<dbReference type="SUPFAM" id="SSF48452">
    <property type="entry name" value="TPR-like"/>
    <property type="match status" value="1"/>
</dbReference>
<feature type="repeat" description="TPR" evidence="1">
    <location>
        <begin position="348"/>
        <end position="381"/>
    </location>
</feature>
<protein>
    <submittedName>
        <fullName evidence="3">Tetratricopeptide repeat protein</fullName>
    </submittedName>
</protein>
<name>A0AAW3WGQ5_CLOBE</name>
<reference evidence="3" key="1">
    <citation type="submission" date="2020-04" db="EMBL/GenBank/DDBJ databases">
        <authorList>
            <person name="Brown S."/>
        </authorList>
    </citation>
    <scope>NUCLEOTIDE SEQUENCE</scope>
    <source>
        <strain evidence="3">DJ015</strain>
    </source>
</reference>
<dbReference type="SMART" id="SM00028">
    <property type="entry name" value="TPR"/>
    <property type="match status" value="4"/>
</dbReference>
<dbReference type="Proteomes" id="UP001194098">
    <property type="component" value="Unassembled WGS sequence"/>
</dbReference>
<proteinExistence type="predicted"/>
<evidence type="ECO:0000313" key="4">
    <source>
        <dbReference type="Proteomes" id="UP001194098"/>
    </source>
</evidence>
<evidence type="ECO:0000313" key="3">
    <source>
        <dbReference type="EMBL" id="MBC2477946.1"/>
    </source>
</evidence>
<dbReference type="Gene3D" id="1.25.40.10">
    <property type="entry name" value="Tetratricopeptide repeat domain"/>
    <property type="match status" value="2"/>
</dbReference>
<reference evidence="3" key="2">
    <citation type="journal article" date="2022" name="Nat. Biotechnol.">
        <title>Carbon-negative production of acetone and isopropanol by gas fermentation at industrial pilot scale.</title>
        <authorList>
            <person name="Liew F.E."/>
            <person name="Nogle R."/>
            <person name="Abdalla T."/>
            <person name="Rasor B.J."/>
            <person name="Canter C."/>
            <person name="Jensen R.O."/>
            <person name="Wang L."/>
            <person name="Strutz J."/>
            <person name="Chirania P."/>
            <person name="De Tissera S."/>
            <person name="Mueller A.P."/>
            <person name="Ruan Z."/>
            <person name="Gao A."/>
            <person name="Tran L."/>
            <person name="Engle N.L."/>
            <person name="Bromley J.C."/>
            <person name="Daniell J."/>
            <person name="Conrado R."/>
            <person name="Tschaplinski T.J."/>
            <person name="Giannone R.J."/>
            <person name="Hettich R.L."/>
            <person name="Karim A.S."/>
            <person name="Simpson S.D."/>
            <person name="Brown S.D."/>
            <person name="Leang C."/>
            <person name="Jewett M.C."/>
            <person name="Kopke M."/>
        </authorList>
    </citation>
    <scope>NUCLEOTIDE SEQUENCE</scope>
    <source>
        <strain evidence="3">DJ015</strain>
    </source>
</reference>
<keyword evidence="2" id="KW-0812">Transmembrane</keyword>
<keyword evidence="2" id="KW-0472">Membrane</keyword>
<accession>A0AAW3WGQ5</accession>
<dbReference type="InterPro" id="IPR011990">
    <property type="entry name" value="TPR-like_helical_dom_sf"/>
</dbReference>
<evidence type="ECO:0000256" key="1">
    <source>
        <dbReference type="PROSITE-ProRule" id="PRU00339"/>
    </source>
</evidence>
<organism evidence="3 4">
    <name type="scientific">Clostridium beijerinckii</name>
    <name type="common">Clostridium MP</name>
    <dbReference type="NCBI Taxonomy" id="1520"/>
    <lineage>
        <taxon>Bacteria</taxon>
        <taxon>Bacillati</taxon>
        <taxon>Bacillota</taxon>
        <taxon>Clostridia</taxon>
        <taxon>Eubacteriales</taxon>
        <taxon>Clostridiaceae</taxon>
        <taxon>Clostridium</taxon>
    </lineage>
</organism>
<comment type="caution">
    <text evidence="3">The sequence shown here is derived from an EMBL/GenBank/DDBJ whole genome shotgun (WGS) entry which is preliminary data.</text>
</comment>
<keyword evidence="2" id="KW-1133">Transmembrane helix</keyword>
<dbReference type="Pfam" id="PF13174">
    <property type="entry name" value="TPR_6"/>
    <property type="match status" value="1"/>
</dbReference>
<dbReference type="PROSITE" id="PS50005">
    <property type="entry name" value="TPR"/>
    <property type="match status" value="1"/>
</dbReference>
<feature type="transmembrane region" description="Helical" evidence="2">
    <location>
        <begin position="163"/>
        <end position="183"/>
    </location>
</feature>